<accession>A0AAU8MIA1</accession>
<organism evidence="2">
    <name type="scientific">Geladintestivirus 1</name>
    <dbReference type="NCBI Taxonomy" id="3233133"/>
    <lineage>
        <taxon>Viruses</taxon>
        <taxon>Duplodnaviria</taxon>
        <taxon>Heunggongvirae</taxon>
        <taxon>Uroviricota</taxon>
        <taxon>Caudoviricetes</taxon>
        <taxon>Crassvirales</taxon>
    </lineage>
</organism>
<feature type="region of interest" description="Disordered" evidence="1">
    <location>
        <begin position="107"/>
        <end position="144"/>
    </location>
</feature>
<feature type="compositionally biased region" description="Basic and acidic residues" evidence="1">
    <location>
        <begin position="134"/>
        <end position="144"/>
    </location>
</feature>
<evidence type="ECO:0000256" key="1">
    <source>
        <dbReference type="SAM" id="MobiDB-lite"/>
    </source>
</evidence>
<dbReference type="EMBL" id="PP965499">
    <property type="protein sequence ID" value="XCO00518.1"/>
    <property type="molecule type" value="Genomic_DNA"/>
</dbReference>
<feature type="compositionally biased region" description="Basic residues" evidence="1">
    <location>
        <begin position="123"/>
        <end position="133"/>
    </location>
</feature>
<sequence>MVVKVDKKIKEVLKDYVLDEFDDFLYDILLYDISNKGFKKVFEDNFKTIQCNRWDDEHKHRIMQTIGLPYQVAITKLIVMLDLYPEEIPDGLERILDMHNNNLQYEKDNPPEIYIDKTSTTKNKSKSKSKSKPKKEQTPKITKEMKKALRFANVEFKIKI</sequence>
<evidence type="ECO:0000313" key="2">
    <source>
        <dbReference type="EMBL" id="XCO00518.1"/>
    </source>
</evidence>
<protein>
    <submittedName>
        <fullName evidence="2">Uncharacterized protein</fullName>
    </submittedName>
</protein>
<name>A0AAU8MIA1_9CAUD</name>
<reference evidence="2" key="1">
    <citation type="submission" date="2024-06" db="EMBL/GenBank/DDBJ databases">
        <title>Intestivirid acquisition increases across infancy in a wild primate population.</title>
        <authorList>
            <person name="Schneider-Creas I.A."/>
            <person name="Moya I.L."/>
            <person name="Chiou K.L."/>
            <person name="Baniel A."/>
            <person name="Azanaw Haile A."/>
            <person name="Kebede F."/>
            <person name="Abebe B."/>
            <person name="Snyder-Mackler N."/>
            <person name="Varsani A."/>
        </authorList>
    </citation>
    <scope>NUCLEOTIDE SEQUENCE</scope>
    <source>
        <strain evidence="2">Int_RNL_2017_0546_COW</strain>
    </source>
</reference>
<proteinExistence type="predicted"/>